<evidence type="ECO:0000313" key="2">
    <source>
        <dbReference type="Proteomes" id="UP000221011"/>
    </source>
</evidence>
<dbReference type="AlphaFoldDB" id="A0A291QCU4"/>
<evidence type="ECO:0000313" key="1">
    <source>
        <dbReference type="EMBL" id="ATL29317.1"/>
    </source>
</evidence>
<proteinExistence type="predicted"/>
<accession>A0A291QCU4</accession>
<dbReference type="EMBL" id="CP022685">
    <property type="protein sequence ID" value="ATL29317.1"/>
    <property type="molecule type" value="Genomic_DNA"/>
</dbReference>
<dbReference type="Proteomes" id="UP000221011">
    <property type="component" value="Chromosome"/>
</dbReference>
<organism evidence="1 2">
    <name type="scientific">Streptomyces formicae</name>
    <dbReference type="NCBI Taxonomy" id="1616117"/>
    <lineage>
        <taxon>Bacteria</taxon>
        <taxon>Bacillati</taxon>
        <taxon>Actinomycetota</taxon>
        <taxon>Actinomycetes</taxon>
        <taxon>Kitasatosporales</taxon>
        <taxon>Streptomycetaceae</taxon>
        <taxon>Streptomyces</taxon>
    </lineage>
</organism>
<gene>
    <name evidence="1" type="ORF">KY5_4299c</name>
</gene>
<protein>
    <submittedName>
        <fullName evidence="1">Uncharacterized protein</fullName>
    </submittedName>
</protein>
<keyword evidence="2" id="KW-1185">Reference proteome</keyword>
<sequence>MVPGLPGTGMRLPQPASGLLHGDVSPCPTHPPWRTGYSAPPLRADMEVPVNEHDREEREQTAAGLRASHAARAESAAARAAALSRYVERRGSEHSDAVWKAAHGARVAAQALAVLSESEPDPAADSRCARNAAASAAQAAQMGQVVDGDAEASALACQAALRASLTAGVAAGAKHLGTDEQLNAEADTAEKAAVKAAETAGWIRPGEAVPSVATGVRSPEVMAMMHL</sequence>
<dbReference type="KEGG" id="sfk:KY5_4299c"/>
<reference evidence="1 2" key="1">
    <citation type="submission" date="2017-08" db="EMBL/GenBank/DDBJ databases">
        <title>Complete Genome Sequence of Streptomyces formicae KY5, the formicamycin producer.</title>
        <authorList>
            <person name="Holmes N.A."/>
            <person name="Devine R."/>
            <person name="Qin Z."/>
            <person name="Seipke R.F."/>
            <person name="Wilkinson B."/>
            <person name="Hutchings M.I."/>
        </authorList>
    </citation>
    <scope>NUCLEOTIDE SEQUENCE [LARGE SCALE GENOMIC DNA]</scope>
    <source>
        <strain evidence="1 2">KY5</strain>
    </source>
</reference>
<name>A0A291QCU4_9ACTN</name>